<evidence type="ECO:0000313" key="2">
    <source>
        <dbReference type="Proteomes" id="UP000249808"/>
    </source>
</evidence>
<dbReference type="RefSeq" id="WP_111715600.1">
    <property type="nucleotide sequence ID" value="NZ_JBHSSR010000004.1"/>
</dbReference>
<accession>A0A327ZS20</accession>
<keyword evidence="2" id="KW-1185">Reference proteome</keyword>
<gene>
    <name evidence="1" type="ORF">BHU61_06640</name>
</gene>
<reference evidence="1 2" key="1">
    <citation type="journal article" date="2018" name="Front. Microbiol.">
        <title>Description and Comparative Genomics of Macrococcus caseolyticus subsp. hominis subsp. nov., Macrococcus goetzii sp. nov., Macrococcus epidermidis sp. nov., and Macrococcus bohemicus sp. nov., Novel Macrococci From Human Clinical Material With Virulence Potential and Suspected Uptake of Foreign DNA by Natural Transformation.</title>
        <authorList>
            <person name="Maslanova I."/>
            <person name="Wertheimer Z."/>
            <person name="Sedlacek I."/>
            <person name="Svec P."/>
            <person name="Indrakova A."/>
            <person name="Kovarovic V."/>
            <person name="Schumann P."/>
            <person name="Sproer C."/>
            <person name="Kralova S."/>
            <person name="Sedo O."/>
            <person name="Kristofova L."/>
            <person name="Vrbovska V."/>
            <person name="Fuzik T."/>
            <person name="Petras P."/>
            <person name="Zdrahal Z."/>
            <person name="Ruzickova V."/>
            <person name="Doskar J."/>
            <person name="Pantucek R."/>
        </authorList>
    </citation>
    <scope>NUCLEOTIDE SEQUENCE [LARGE SCALE GENOMIC DNA]</scope>
    <source>
        <strain evidence="1 2">01/688</strain>
    </source>
</reference>
<dbReference type="EMBL" id="PZJH01000002">
    <property type="protein sequence ID" value="RAK44985.1"/>
    <property type="molecule type" value="Genomic_DNA"/>
</dbReference>
<proteinExistence type="predicted"/>
<evidence type="ECO:0000313" key="1">
    <source>
        <dbReference type="EMBL" id="RAK44985.1"/>
    </source>
</evidence>
<dbReference type="Proteomes" id="UP000249808">
    <property type="component" value="Unassembled WGS sequence"/>
</dbReference>
<protein>
    <submittedName>
        <fullName evidence="1">Uncharacterized protein</fullName>
    </submittedName>
</protein>
<dbReference type="AlphaFoldDB" id="A0A327ZS20"/>
<comment type="caution">
    <text evidence="1">The sequence shown here is derived from an EMBL/GenBank/DDBJ whole genome shotgun (WGS) entry which is preliminary data.</text>
</comment>
<sequence>MKTKTVKTEKTVADNALERLRVSEIKTYSQHIETVIDGAAIEYINPMPGKVLVDKFVLQDIESNDQFELKVKDGLLVIEIIKRGRCE</sequence>
<name>A0A327ZS20_9STAP</name>
<organism evidence="1 2">
    <name type="scientific">Macrococcus epidermidis</name>
    <dbReference type="NCBI Taxonomy" id="1902580"/>
    <lineage>
        <taxon>Bacteria</taxon>
        <taxon>Bacillati</taxon>
        <taxon>Bacillota</taxon>
        <taxon>Bacilli</taxon>
        <taxon>Bacillales</taxon>
        <taxon>Staphylococcaceae</taxon>
        <taxon>Macrococcus</taxon>
    </lineage>
</organism>